<protein>
    <submittedName>
        <fullName evidence="1">Uncharacterized protein</fullName>
    </submittedName>
</protein>
<name>A0A8J4H335_9BACL</name>
<dbReference type="AlphaFoldDB" id="A0A8J4H335"/>
<sequence>MTDSLTFIVRNESVSLEIYEMQDKVDHVITRSEENQLRKYEEDKKRYSVSVAVDELWQTIPLVVFSTSFFTSI</sequence>
<organism evidence="1 2">
    <name type="scientific">Xylanibacillus composti</name>
    <dbReference type="NCBI Taxonomy" id="1572762"/>
    <lineage>
        <taxon>Bacteria</taxon>
        <taxon>Bacillati</taxon>
        <taxon>Bacillota</taxon>
        <taxon>Bacilli</taxon>
        <taxon>Bacillales</taxon>
        <taxon>Paenibacillaceae</taxon>
        <taxon>Xylanibacillus</taxon>
    </lineage>
</organism>
<proteinExistence type="predicted"/>
<keyword evidence="2" id="KW-1185">Reference proteome</keyword>
<gene>
    <name evidence="1" type="ORF">XYCOK13_28870</name>
</gene>
<evidence type="ECO:0000313" key="2">
    <source>
        <dbReference type="Proteomes" id="UP000677918"/>
    </source>
</evidence>
<dbReference type="EMBL" id="BOVK01000039">
    <property type="protein sequence ID" value="GIQ70063.1"/>
    <property type="molecule type" value="Genomic_DNA"/>
</dbReference>
<accession>A0A8J4H335</accession>
<dbReference type="Proteomes" id="UP000677918">
    <property type="component" value="Unassembled WGS sequence"/>
</dbReference>
<comment type="caution">
    <text evidence="1">The sequence shown here is derived from an EMBL/GenBank/DDBJ whole genome shotgun (WGS) entry which is preliminary data.</text>
</comment>
<reference evidence="1" key="1">
    <citation type="submission" date="2021-04" db="EMBL/GenBank/DDBJ databases">
        <title>Draft genome sequence of Xylanibacillus composti strain K13.</title>
        <authorList>
            <person name="Uke A."/>
            <person name="Chhe C."/>
            <person name="Baramee S."/>
            <person name="Kosugi A."/>
        </authorList>
    </citation>
    <scope>NUCLEOTIDE SEQUENCE</scope>
    <source>
        <strain evidence="1">K13</strain>
    </source>
</reference>
<evidence type="ECO:0000313" key="1">
    <source>
        <dbReference type="EMBL" id="GIQ70063.1"/>
    </source>
</evidence>